<organism evidence="7 8">
    <name type="scientific">Serendipita indica (strain DSM 11827)</name>
    <name type="common">Root endophyte fungus</name>
    <name type="synonym">Piriformospora indica</name>
    <dbReference type="NCBI Taxonomy" id="1109443"/>
    <lineage>
        <taxon>Eukaryota</taxon>
        <taxon>Fungi</taxon>
        <taxon>Dikarya</taxon>
        <taxon>Basidiomycota</taxon>
        <taxon>Agaricomycotina</taxon>
        <taxon>Agaricomycetes</taxon>
        <taxon>Sebacinales</taxon>
        <taxon>Serendipitaceae</taxon>
        <taxon>Serendipita</taxon>
    </lineage>
</organism>
<dbReference type="PANTHER" id="PTHR12891">
    <property type="entry name" value="DNA REPAIR/TRANSCRIPTION PROTEIN MET18/MMS19"/>
    <property type="match status" value="1"/>
</dbReference>
<feature type="domain" description="MMS19 N-terminal" evidence="6">
    <location>
        <begin position="14"/>
        <end position="158"/>
    </location>
</feature>
<dbReference type="SUPFAM" id="SSF48371">
    <property type="entry name" value="ARM repeat"/>
    <property type="match status" value="1"/>
</dbReference>
<comment type="function">
    <text evidence="4">Key component of the cytosolic iron-sulfur protein assembly (CIA) complex, a multiprotein complex that mediates the incorporation of iron-sulfur cluster into apoproteins specifically involved in DNA metabolism and genomic integrity. In the CIA complex, MMS19 acts as an adapter between early-acting CIA components and a subset of cellular target iron-sulfur proteins.</text>
</comment>
<dbReference type="GO" id="GO:0006281">
    <property type="term" value="P:DNA repair"/>
    <property type="evidence" value="ECO:0007669"/>
    <property type="project" value="UniProtKB-UniRule"/>
</dbReference>
<name>G4TMX5_SERID</name>
<gene>
    <name evidence="7" type="ORF">PIIN_06607</name>
</gene>
<dbReference type="GO" id="GO:0016226">
    <property type="term" value="P:iron-sulfur cluster assembly"/>
    <property type="evidence" value="ECO:0007669"/>
    <property type="project" value="UniProtKB-UniRule"/>
</dbReference>
<dbReference type="eggNOG" id="KOG1967">
    <property type="taxonomic scope" value="Eukaryota"/>
</dbReference>
<dbReference type="Pfam" id="PF12460">
    <property type="entry name" value="MMS19_C"/>
    <property type="match status" value="1"/>
</dbReference>
<dbReference type="InParanoid" id="G4TMX5"/>
<dbReference type="HOGENOM" id="CLU_005943_2_0_1"/>
<dbReference type="AlphaFoldDB" id="G4TMX5"/>
<feature type="domain" description="MMS19 C-terminal" evidence="5">
    <location>
        <begin position="409"/>
        <end position="756"/>
    </location>
</feature>
<evidence type="ECO:0000256" key="2">
    <source>
        <dbReference type="ARBA" id="ARBA00022737"/>
    </source>
</evidence>
<dbReference type="InterPro" id="IPR039920">
    <property type="entry name" value="MMS19"/>
</dbReference>
<keyword evidence="4" id="KW-0234">DNA repair</keyword>
<dbReference type="Pfam" id="PF14500">
    <property type="entry name" value="MMS19_N"/>
    <property type="match status" value="1"/>
</dbReference>
<dbReference type="FunCoup" id="G4TMX5">
    <property type="interactions" value="489"/>
</dbReference>
<sequence>MSSFYWTVFLLDIVKDMGSEFLKCYLALAEGEKDPRNLQIAFALDRILLLEFDITDLVEQFYDITFCYFPITFKAPANDPYGVSGTDLVQALKECLSASPLLGPPGMPLFIEKLNVGSPATKRDTMETIEACLPVYGPAVCQSFADKLWDGLKIEILQPVDDEVQKRALAVMVALVRTSHPTDGPVDGIALRILRSSLEILKEPEKARSQNAVKVLASLVSCSGKSQLASDTSLLTFSDHVAAWIWEPLITQLLESYDKATEQSTRVVVLETFASMLEAQLAASSSPDAKIPLPLLAQKDAVLSRFVSSLSSPATSEPSLDSIQKLIRLRILSQDEFRYVAHSLTNSLLDMCVSDDDLSFEIVSVLQHLAVVSSEIVEGVTLPALFALLPDDAASLSDETARGRCIHSLSVLETLCVAPALFSRLSVHLLTKLEMLVNGQEHTGSEAANATIAYGHALLRTIYTALSKKSEAQDPDVPRYIERFVPQLYALFVQPPPRGPEHRINLLETVLIKDASDIISVVVASLGIERQKAWLQALFAAFFASEPGDLSPLFAAGLIGLRPETPIPVPDINELLRRITSVALSTENEGGRRALLTVAASILNKHGNECSAFINEDLETLWEERISRASPPEPRRAALEVWTMMVQALVVRNHPRGVALSMKLFTLFDDADMAENAARSLGRIPGLEGTVLVKKYHATIRLLYAQKLFSAITPEISKAMGLEPHAATKSLPYLIALSILIPSLPKGTYGQTIETVTKLDRWKFPTLTTR</sequence>
<dbReference type="GO" id="GO:0051604">
    <property type="term" value="P:protein maturation"/>
    <property type="evidence" value="ECO:0007669"/>
    <property type="project" value="UniProtKB-UniRule"/>
</dbReference>
<comment type="caution">
    <text evidence="7">The sequence shown here is derived from an EMBL/GenBank/DDBJ whole genome shotgun (WGS) entry which is preliminary data.</text>
</comment>
<dbReference type="OrthoDB" id="342900at2759"/>
<comment type="similarity">
    <text evidence="4">Belongs to the MET18/MMS19 family.</text>
</comment>
<evidence type="ECO:0000259" key="6">
    <source>
        <dbReference type="Pfam" id="PF14500"/>
    </source>
</evidence>
<keyword evidence="2" id="KW-0677">Repeat</keyword>
<protein>
    <recommendedName>
        <fullName evidence="4">MMS19 nucleotide excision repair protein</fullName>
    </recommendedName>
</protein>
<evidence type="ECO:0000259" key="5">
    <source>
        <dbReference type="Pfam" id="PF12460"/>
    </source>
</evidence>
<keyword evidence="8" id="KW-1185">Reference proteome</keyword>
<dbReference type="InterPro" id="IPR024687">
    <property type="entry name" value="MMS19_C"/>
</dbReference>
<keyword evidence="4" id="KW-0227">DNA damage</keyword>
<keyword evidence="3 4" id="KW-0539">Nucleus</keyword>
<evidence type="ECO:0000256" key="1">
    <source>
        <dbReference type="ARBA" id="ARBA00004123"/>
    </source>
</evidence>
<evidence type="ECO:0000256" key="4">
    <source>
        <dbReference type="RuleBase" id="RU367072"/>
    </source>
</evidence>
<dbReference type="InterPro" id="IPR016024">
    <property type="entry name" value="ARM-type_fold"/>
</dbReference>
<comment type="subcellular location">
    <subcellularLocation>
        <location evidence="1 4">Nucleus</location>
    </subcellularLocation>
</comment>
<dbReference type="InterPro" id="IPR029240">
    <property type="entry name" value="MMS19_N"/>
</dbReference>
<accession>G4TMX5</accession>
<dbReference type="PANTHER" id="PTHR12891:SF0">
    <property type="entry name" value="MMS19 NUCLEOTIDE EXCISION REPAIR PROTEIN HOMOLOG"/>
    <property type="match status" value="1"/>
</dbReference>
<reference evidence="7 8" key="1">
    <citation type="journal article" date="2011" name="PLoS Pathog.">
        <title>Endophytic Life Strategies Decoded by Genome and Transcriptome Analyses of the Mutualistic Root Symbiont Piriformospora indica.</title>
        <authorList>
            <person name="Zuccaro A."/>
            <person name="Lahrmann U."/>
            <person name="Guldener U."/>
            <person name="Langen G."/>
            <person name="Pfiffi S."/>
            <person name="Biedenkopf D."/>
            <person name="Wong P."/>
            <person name="Samans B."/>
            <person name="Grimm C."/>
            <person name="Basiewicz M."/>
            <person name="Murat C."/>
            <person name="Martin F."/>
            <person name="Kogel K.H."/>
        </authorList>
    </citation>
    <scope>NUCLEOTIDE SEQUENCE [LARGE SCALE GENOMIC DNA]</scope>
    <source>
        <strain evidence="7 8">DSM 11827</strain>
    </source>
</reference>
<evidence type="ECO:0000256" key="3">
    <source>
        <dbReference type="ARBA" id="ARBA00023242"/>
    </source>
</evidence>
<evidence type="ECO:0000313" key="7">
    <source>
        <dbReference type="EMBL" id="CCA72670.1"/>
    </source>
</evidence>
<dbReference type="STRING" id="1109443.G4TMX5"/>
<dbReference type="GO" id="GO:0097361">
    <property type="term" value="C:cytosolic [4Fe-4S] assembly targeting complex"/>
    <property type="evidence" value="ECO:0007669"/>
    <property type="project" value="UniProtKB-UniRule"/>
</dbReference>
<proteinExistence type="inferred from homology"/>
<dbReference type="EMBL" id="CAFZ01000177">
    <property type="protein sequence ID" value="CCA72670.1"/>
    <property type="molecule type" value="Genomic_DNA"/>
</dbReference>
<dbReference type="GO" id="GO:0005634">
    <property type="term" value="C:nucleus"/>
    <property type="evidence" value="ECO:0007669"/>
    <property type="project" value="UniProtKB-SubCell"/>
</dbReference>
<dbReference type="Proteomes" id="UP000007148">
    <property type="component" value="Unassembled WGS sequence"/>
</dbReference>
<evidence type="ECO:0000313" key="8">
    <source>
        <dbReference type="Proteomes" id="UP000007148"/>
    </source>
</evidence>
<dbReference type="OMA" id="IASQSKF"/>